<reference evidence="1" key="1">
    <citation type="submission" date="2018-01" db="EMBL/GenBank/DDBJ databases">
        <authorList>
            <person name="Krukenberg V."/>
        </authorList>
    </citation>
    <scope>NUCLEOTIDE SEQUENCE</scope>
    <source>
        <strain evidence="1">E20ANME2</strain>
    </source>
</reference>
<dbReference type="EMBL" id="PQXF01000052">
    <property type="protein sequence ID" value="PXF57694.1"/>
    <property type="molecule type" value="Genomic_DNA"/>
</dbReference>
<organism evidence="1 2">
    <name type="scientific">Candidatus Methanogaster sp</name>
    <dbReference type="NCBI Taxonomy" id="3386292"/>
    <lineage>
        <taxon>Archaea</taxon>
        <taxon>Methanobacteriati</taxon>
        <taxon>Methanobacteriota</taxon>
        <taxon>Stenosarchaea group</taxon>
        <taxon>Methanomicrobia</taxon>
        <taxon>Methanosarcinales</taxon>
        <taxon>ANME-2 cluster</taxon>
        <taxon>Candidatus Methanogasteraceae</taxon>
        <taxon>Candidatus Methanogaster</taxon>
    </lineage>
</organism>
<evidence type="ECO:0000313" key="2">
    <source>
        <dbReference type="Proteomes" id="UP000248329"/>
    </source>
</evidence>
<sequence length="150" mass="17085">MIKAYLDTNIFLTYLNVETSNSELVIELADQGAYAAVVSFHTINELMHNIKSRYPKNVAGWMFAFIWSIHGIRFVQKEEIDALKGLYSNLITDVDDAPHIHAYLAYECDYFVTTDQRLTEMKINEKVNFMSPKSFLQIFGVNGYATVGGV</sequence>
<evidence type="ECO:0000313" key="1">
    <source>
        <dbReference type="EMBL" id="PXF57694.1"/>
    </source>
</evidence>
<comment type="caution">
    <text evidence="1">The sequence shown here is derived from an EMBL/GenBank/DDBJ whole genome shotgun (WGS) entry which is preliminary data.</text>
</comment>
<protein>
    <submittedName>
        <fullName evidence="1">Uncharacterized protein</fullName>
    </submittedName>
</protein>
<proteinExistence type="predicted"/>
<gene>
    <name evidence="1" type="ORF">C4B59_14730</name>
</gene>
<name>A0AC61KZ96_9EURY</name>
<accession>A0AC61KZ96</accession>
<dbReference type="Proteomes" id="UP000248329">
    <property type="component" value="Unassembled WGS sequence"/>
</dbReference>